<name>A0ACC0A983_CATRO</name>
<proteinExistence type="predicted"/>
<dbReference type="EMBL" id="CM044706">
    <property type="protein sequence ID" value="KAI5656825.1"/>
    <property type="molecule type" value="Genomic_DNA"/>
</dbReference>
<comment type="caution">
    <text evidence="1">The sequence shown here is derived from an EMBL/GenBank/DDBJ whole genome shotgun (WGS) entry which is preliminary data.</text>
</comment>
<gene>
    <name evidence="1" type="ORF">M9H77_25618</name>
</gene>
<keyword evidence="2" id="KW-1185">Reference proteome</keyword>
<accession>A0ACC0A983</accession>
<evidence type="ECO:0000313" key="2">
    <source>
        <dbReference type="Proteomes" id="UP001060085"/>
    </source>
</evidence>
<sequence length="808" mass="88361">MSSSDHDHAASSRIARSSASYQVKHGRSLSPSVDDFVMDTPPRGAAEKASPSRTGFDHGFSRVSGRHEQANDWQRNVLPDDLGRPFATAASRYNNGINLDRPRALIDAYGIDEREKSSNHKQLKVDHINVNGIHKNVPLKSWQNTEEEEFNWEDMSPTLMDSSRNSDLFSSSIPPPANFRSRPGTGTHSTAPLATTNFRSNLSNPGQLSVFNDSYGNEDVSAISSGPGVIDRIAGFHNDKTQLPGSHFTQEGFNLPKSLAQSSEHHFSAKGDGRNGQMPFLALAEQKPPLISSFQNADGRIKGSALVSKISLPPEIQPGPASTGAWPSANIRSSYRPPMVPSPHTHEKIGYQPPTVSNQGPNKSSFPSQQLDTVESNPQVNLPQFSTQKHVPIPLNQQFPAQINLLQPQARLLTEAPQNMVPPSTVSAPSHLVRPSLNHRYIPPPGHFAPTMALNNIRGIHSSVPIVNPPFQLPGGLPPVPRGPTPVPSQMLPIAQNQGPIGPNPPVRGALSGLINTLMAQGVISLTNQDSSMQESVGVEFNQDLLKVRHESAITALYADLPRQCTTCGLRFKCQEAHSSHMDWHVTRNRISKNRKQKPSRKWFVNVSMWLSSAEALGTDAVPGFLPTENVVENNDDEEMAVPADDDQKACALCGEPFDDFYSDETEEWMYKGAVYMNASSGMTVGMDKSQLGPIVHAKCRSETSVVSAEDFPRNETRVVKGKDCGVSIIRAAASRTTGALVLETALQFLKNAANYDFIRIQVHSPGNLYIKQWRAIWIKSVHVPVNWSREDCGKAPKGNVPNKSVRC</sequence>
<dbReference type="Proteomes" id="UP001060085">
    <property type="component" value="Linkage Group LG06"/>
</dbReference>
<protein>
    <submittedName>
        <fullName evidence="1">Uncharacterized protein</fullName>
    </submittedName>
</protein>
<evidence type="ECO:0000313" key="1">
    <source>
        <dbReference type="EMBL" id="KAI5656825.1"/>
    </source>
</evidence>
<reference evidence="2" key="1">
    <citation type="journal article" date="2023" name="Nat. Plants">
        <title>Single-cell RNA sequencing provides a high-resolution roadmap for understanding the multicellular compartmentation of specialized metabolism.</title>
        <authorList>
            <person name="Sun S."/>
            <person name="Shen X."/>
            <person name="Li Y."/>
            <person name="Li Y."/>
            <person name="Wang S."/>
            <person name="Li R."/>
            <person name="Zhang H."/>
            <person name="Shen G."/>
            <person name="Guo B."/>
            <person name="Wei J."/>
            <person name="Xu J."/>
            <person name="St-Pierre B."/>
            <person name="Chen S."/>
            <person name="Sun C."/>
        </authorList>
    </citation>
    <scope>NUCLEOTIDE SEQUENCE [LARGE SCALE GENOMIC DNA]</scope>
</reference>
<organism evidence="1 2">
    <name type="scientific">Catharanthus roseus</name>
    <name type="common">Madagascar periwinkle</name>
    <name type="synonym">Vinca rosea</name>
    <dbReference type="NCBI Taxonomy" id="4058"/>
    <lineage>
        <taxon>Eukaryota</taxon>
        <taxon>Viridiplantae</taxon>
        <taxon>Streptophyta</taxon>
        <taxon>Embryophyta</taxon>
        <taxon>Tracheophyta</taxon>
        <taxon>Spermatophyta</taxon>
        <taxon>Magnoliopsida</taxon>
        <taxon>eudicotyledons</taxon>
        <taxon>Gunneridae</taxon>
        <taxon>Pentapetalae</taxon>
        <taxon>asterids</taxon>
        <taxon>lamiids</taxon>
        <taxon>Gentianales</taxon>
        <taxon>Apocynaceae</taxon>
        <taxon>Rauvolfioideae</taxon>
        <taxon>Vinceae</taxon>
        <taxon>Catharanthinae</taxon>
        <taxon>Catharanthus</taxon>
    </lineage>
</organism>